<protein>
    <submittedName>
        <fullName evidence="2">Uncharacterized protein</fullName>
    </submittedName>
</protein>
<feature type="transmembrane region" description="Helical" evidence="1">
    <location>
        <begin position="21"/>
        <end position="42"/>
    </location>
</feature>
<dbReference type="EMBL" id="AKHW03003207">
    <property type="protein sequence ID" value="KYO35056.1"/>
    <property type="molecule type" value="Genomic_DNA"/>
</dbReference>
<comment type="caution">
    <text evidence="2">The sequence shown here is derived from an EMBL/GenBank/DDBJ whole genome shotgun (WGS) entry which is preliminary data.</text>
</comment>
<accession>A0A151NE27</accession>
<evidence type="ECO:0000256" key="1">
    <source>
        <dbReference type="SAM" id="Phobius"/>
    </source>
</evidence>
<dbReference type="AlphaFoldDB" id="A0A151NE27"/>
<proteinExistence type="predicted"/>
<evidence type="ECO:0000313" key="2">
    <source>
        <dbReference type="EMBL" id="KYO35056.1"/>
    </source>
</evidence>
<keyword evidence="1" id="KW-1133">Transmembrane helix</keyword>
<sequence>MKARGLQSHLTLASQVPLFSIWVSLPLSLLGLIAQAVMYYPVVLMVHTLPPPSPAPQVVYILSPPHL</sequence>
<gene>
    <name evidence="2" type="ORF">Y1Q_0000959</name>
</gene>
<dbReference type="Proteomes" id="UP000050525">
    <property type="component" value="Unassembled WGS sequence"/>
</dbReference>
<reference evidence="2 3" key="1">
    <citation type="journal article" date="2012" name="Genome Biol.">
        <title>Sequencing three crocodilian genomes to illuminate the evolution of archosaurs and amniotes.</title>
        <authorList>
            <person name="St John J.A."/>
            <person name="Braun E.L."/>
            <person name="Isberg S.R."/>
            <person name="Miles L.G."/>
            <person name="Chong A.Y."/>
            <person name="Gongora J."/>
            <person name="Dalzell P."/>
            <person name="Moran C."/>
            <person name="Bed'hom B."/>
            <person name="Abzhanov A."/>
            <person name="Burgess S.C."/>
            <person name="Cooksey A.M."/>
            <person name="Castoe T.A."/>
            <person name="Crawford N.G."/>
            <person name="Densmore L.D."/>
            <person name="Drew J.C."/>
            <person name="Edwards S.V."/>
            <person name="Faircloth B.C."/>
            <person name="Fujita M.K."/>
            <person name="Greenwold M.J."/>
            <person name="Hoffmann F.G."/>
            <person name="Howard J.M."/>
            <person name="Iguchi T."/>
            <person name="Janes D.E."/>
            <person name="Khan S.Y."/>
            <person name="Kohno S."/>
            <person name="de Koning A.J."/>
            <person name="Lance S.L."/>
            <person name="McCarthy F.M."/>
            <person name="McCormack J.E."/>
            <person name="Merchant M.E."/>
            <person name="Peterson D.G."/>
            <person name="Pollock D.D."/>
            <person name="Pourmand N."/>
            <person name="Raney B.J."/>
            <person name="Roessler K.A."/>
            <person name="Sanford J.R."/>
            <person name="Sawyer R.H."/>
            <person name="Schmidt C.J."/>
            <person name="Triplett E.W."/>
            <person name="Tuberville T.D."/>
            <person name="Venegas-Anaya M."/>
            <person name="Howard J.T."/>
            <person name="Jarvis E.D."/>
            <person name="Guillette L.J.Jr."/>
            <person name="Glenn T.C."/>
            <person name="Green R.E."/>
            <person name="Ray D.A."/>
        </authorList>
    </citation>
    <scope>NUCLEOTIDE SEQUENCE [LARGE SCALE GENOMIC DNA]</scope>
    <source>
        <strain evidence="2">KSC_2009_1</strain>
    </source>
</reference>
<keyword evidence="3" id="KW-1185">Reference proteome</keyword>
<keyword evidence="1" id="KW-0812">Transmembrane</keyword>
<keyword evidence="1" id="KW-0472">Membrane</keyword>
<organism evidence="2 3">
    <name type="scientific">Alligator mississippiensis</name>
    <name type="common">American alligator</name>
    <dbReference type="NCBI Taxonomy" id="8496"/>
    <lineage>
        <taxon>Eukaryota</taxon>
        <taxon>Metazoa</taxon>
        <taxon>Chordata</taxon>
        <taxon>Craniata</taxon>
        <taxon>Vertebrata</taxon>
        <taxon>Euteleostomi</taxon>
        <taxon>Archelosauria</taxon>
        <taxon>Archosauria</taxon>
        <taxon>Crocodylia</taxon>
        <taxon>Alligatoridae</taxon>
        <taxon>Alligatorinae</taxon>
        <taxon>Alligator</taxon>
    </lineage>
</organism>
<evidence type="ECO:0000313" key="3">
    <source>
        <dbReference type="Proteomes" id="UP000050525"/>
    </source>
</evidence>
<name>A0A151NE27_ALLMI</name>